<sequence>MISSALVGAPAIRSFFAAVLRAAHGASSVQNRILATYNITKRNTYPDALWSQMRDPRTTLPKAPLEGLLLSPAVASTQGHFISAQVPPSFYTVDPISTLPSLIRQSNKFSYQSKACSILLTALAGLVSCATCNPFRPASAGVQMHSSFGQASRDDLAPSISALQFPKSVTDALLCLPPCKKTTMPPRVTVRGGLLVTSNDRTSTTLGYAYISPALAPMLSHQSTVTFSPSPTPLCDPSHLPHHQRIEAFQTWSMTHCAPSLHLLQPCRRFSERYWARHA</sequence>
<dbReference type="AlphaFoldDB" id="A0AAD9AQX0"/>
<evidence type="ECO:0000313" key="2">
    <source>
        <dbReference type="Proteomes" id="UP001243330"/>
    </source>
</evidence>
<proteinExistence type="predicted"/>
<reference evidence="1" key="1">
    <citation type="submission" date="2023-01" db="EMBL/GenBank/DDBJ databases">
        <title>Colletotrichum chrysophilum M932 genome sequence.</title>
        <authorList>
            <person name="Baroncelli R."/>
        </authorList>
    </citation>
    <scope>NUCLEOTIDE SEQUENCE</scope>
    <source>
        <strain evidence="1">M932</strain>
    </source>
</reference>
<evidence type="ECO:0000313" key="1">
    <source>
        <dbReference type="EMBL" id="KAK1852846.1"/>
    </source>
</evidence>
<dbReference type="Proteomes" id="UP001243330">
    <property type="component" value="Unassembled WGS sequence"/>
</dbReference>
<protein>
    <submittedName>
        <fullName evidence="1">Uncharacterized protein</fullName>
    </submittedName>
</protein>
<organism evidence="1 2">
    <name type="scientific">Colletotrichum chrysophilum</name>
    <dbReference type="NCBI Taxonomy" id="1836956"/>
    <lineage>
        <taxon>Eukaryota</taxon>
        <taxon>Fungi</taxon>
        <taxon>Dikarya</taxon>
        <taxon>Ascomycota</taxon>
        <taxon>Pezizomycotina</taxon>
        <taxon>Sordariomycetes</taxon>
        <taxon>Hypocreomycetidae</taxon>
        <taxon>Glomerellales</taxon>
        <taxon>Glomerellaceae</taxon>
        <taxon>Colletotrichum</taxon>
        <taxon>Colletotrichum gloeosporioides species complex</taxon>
    </lineage>
</organism>
<name>A0AAD9AQX0_9PEZI</name>
<accession>A0AAD9AQX0</accession>
<dbReference type="EMBL" id="JAQOWY010000066">
    <property type="protein sequence ID" value="KAK1852846.1"/>
    <property type="molecule type" value="Genomic_DNA"/>
</dbReference>
<comment type="caution">
    <text evidence="1">The sequence shown here is derived from an EMBL/GenBank/DDBJ whole genome shotgun (WGS) entry which is preliminary data.</text>
</comment>
<gene>
    <name evidence="1" type="ORF">CCHR01_04485</name>
</gene>
<keyword evidence="2" id="KW-1185">Reference proteome</keyword>